<organism evidence="1 2">
    <name type="scientific">Shewanella aestuarii</name>
    <dbReference type="NCBI Taxonomy" id="1028752"/>
    <lineage>
        <taxon>Bacteria</taxon>
        <taxon>Pseudomonadati</taxon>
        <taxon>Pseudomonadota</taxon>
        <taxon>Gammaproteobacteria</taxon>
        <taxon>Alteromonadales</taxon>
        <taxon>Shewanellaceae</taxon>
        <taxon>Shewanella</taxon>
    </lineage>
</organism>
<reference evidence="1 2" key="1">
    <citation type="submission" date="2020-03" db="EMBL/GenBank/DDBJ databases">
        <title>Complete genome sequence of Shewanella sp.</title>
        <authorList>
            <person name="Kim Y.-S."/>
            <person name="Kim S.-J."/>
            <person name="Jung H.-K."/>
            <person name="Kim K.-H."/>
        </authorList>
    </citation>
    <scope>NUCLEOTIDE SEQUENCE [LARGE SCALE GENOMIC DNA]</scope>
    <source>
        <strain evidence="1 2">PN3F2</strain>
        <plasmid evidence="1 2">pPN3F2_2</plasmid>
    </source>
</reference>
<keyword evidence="1" id="KW-0614">Plasmid</keyword>
<accession>A0A6G9QR72</accession>
<name>A0A6G9QR72_9GAMM</name>
<protein>
    <submittedName>
        <fullName evidence="1">Uncharacterized protein</fullName>
    </submittedName>
</protein>
<sequence length="394" mass="43508">MNMAKHVVRYRTGDYNPKDIVKLSEQWGEFAYRNQLGICFAAERYEATQEYLIKKHKLKNGYLIIQTGDHSYEVNVVKSSFIEETNTFSTLALPFAIALKQAIGHITEDTVVLRVPADSKISMSAANVVVDKDGEEAPEKFDYQLASIAAKQNTGYANQIVIALFVAAGLFYQFGYDAVFKDEVVETQAPVVDPYKTFFAALTGGEPDVRQTLLTVKEMLDSLARIPQWRVMQINMNKSGAGLVVAAELVPRSDGDNPQRTILVSTVAAKGYSIDLQQQNPVVFMTLKNAAVYDLQNETASLVNVDQSLAYLGDAVSALIENGSITIPVEQGVVTGGDYSQKNLQVTMGGNYSQHLDYLSIIFSGWPVFFQSGRIEVTETGKYRAQFNMAILGE</sequence>
<geneLocation type="plasmid" evidence="1 2">
    <name>pPN3F2_2</name>
</geneLocation>
<dbReference type="KEGG" id="saes:HBH39_18850"/>
<dbReference type="EMBL" id="CP050315">
    <property type="protein sequence ID" value="QIR16537.1"/>
    <property type="molecule type" value="Genomic_DNA"/>
</dbReference>
<dbReference type="RefSeq" id="WP_167680365.1">
    <property type="nucleotide sequence ID" value="NZ_CP050315.1"/>
</dbReference>
<dbReference type="Proteomes" id="UP000502608">
    <property type="component" value="Plasmid pPN3F2_2"/>
</dbReference>
<evidence type="ECO:0000313" key="2">
    <source>
        <dbReference type="Proteomes" id="UP000502608"/>
    </source>
</evidence>
<dbReference type="AlphaFoldDB" id="A0A6G9QR72"/>
<evidence type="ECO:0000313" key="1">
    <source>
        <dbReference type="EMBL" id="QIR16537.1"/>
    </source>
</evidence>
<proteinExistence type="predicted"/>
<keyword evidence="2" id="KW-1185">Reference proteome</keyword>
<gene>
    <name evidence="1" type="ORF">HBH39_18850</name>
</gene>